<feature type="non-terminal residue" evidence="1">
    <location>
        <position position="75"/>
    </location>
</feature>
<protein>
    <submittedName>
        <fullName evidence="1">Uncharacterized protein</fullName>
    </submittedName>
</protein>
<evidence type="ECO:0000313" key="2">
    <source>
        <dbReference type="Proteomes" id="UP001328107"/>
    </source>
</evidence>
<comment type="caution">
    <text evidence="1">The sequence shown here is derived from an EMBL/GenBank/DDBJ whole genome shotgun (WGS) entry which is preliminary data.</text>
</comment>
<sequence length="75" mass="8678">TDVSNAVFNLCRFIDENVTTLSKQLTADLFYIFSAIEWEMPVRIDSYTPCRNVFYSVAQEKGIYQQIVTITSQLM</sequence>
<dbReference type="EMBL" id="BTRK01000001">
    <property type="protein sequence ID" value="GMR33341.1"/>
    <property type="molecule type" value="Genomic_DNA"/>
</dbReference>
<evidence type="ECO:0000313" key="1">
    <source>
        <dbReference type="EMBL" id="GMR33341.1"/>
    </source>
</evidence>
<organism evidence="1 2">
    <name type="scientific">Pristionchus mayeri</name>
    <dbReference type="NCBI Taxonomy" id="1317129"/>
    <lineage>
        <taxon>Eukaryota</taxon>
        <taxon>Metazoa</taxon>
        <taxon>Ecdysozoa</taxon>
        <taxon>Nematoda</taxon>
        <taxon>Chromadorea</taxon>
        <taxon>Rhabditida</taxon>
        <taxon>Rhabditina</taxon>
        <taxon>Diplogasteromorpha</taxon>
        <taxon>Diplogasteroidea</taxon>
        <taxon>Neodiplogasteridae</taxon>
        <taxon>Pristionchus</taxon>
    </lineage>
</organism>
<reference evidence="2" key="1">
    <citation type="submission" date="2022-10" db="EMBL/GenBank/DDBJ databases">
        <title>Genome assembly of Pristionchus species.</title>
        <authorList>
            <person name="Yoshida K."/>
            <person name="Sommer R.J."/>
        </authorList>
    </citation>
    <scope>NUCLEOTIDE SEQUENCE [LARGE SCALE GENOMIC DNA]</scope>
    <source>
        <strain evidence="2">RS5460</strain>
    </source>
</reference>
<feature type="non-terminal residue" evidence="1">
    <location>
        <position position="1"/>
    </location>
</feature>
<accession>A0AAN4Z6B8</accession>
<keyword evidence="2" id="KW-1185">Reference proteome</keyword>
<proteinExistence type="predicted"/>
<name>A0AAN4Z6B8_9BILA</name>
<gene>
    <name evidence="1" type="ORF">PMAYCL1PPCAC_03536</name>
</gene>
<dbReference type="Proteomes" id="UP001328107">
    <property type="component" value="Unassembled WGS sequence"/>
</dbReference>
<dbReference type="AlphaFoldDB" id="A0AAN4Z6B8"/>